<dbReference type="InterPro" id="IPR036237">
    <property type="entry name" value="Xyl_isomerase-like_sf"/>
</dbReference>
<reference evidence="8 9" key="1">
    <citation type="submission" date="2022-11" db="EMBL/GenBank/DDBJ databases">
        <authorList>
            <person name="Caiyu Z."/>
        </authorList>
    </citation>
    <scope>NUCLEOTIDE SEQUENCE [LARGE SCALE GENOMIC DNA]</scope>
    <source>
        <strain evidence="8 9">YR-4</strain>
    </source>
</reference>
<evidence type="ECO:0000256" key="1">
    <source>
        <dbReference type="ARBA" id="ARBA00004496"/>
    </source>
</evidence>
<feature type="domain" description="Xylose isomerase-like TIM barrel" evidence="7">
    <location>
        <begin position="41"/>
        <end position="287"/>
    </location>
</feature>
<dbReference type="Gene3D" id="3.20.20.150">
    <property type="entry name" value="Divalent-metal-dependent TIM barrel enzymes"/>
    <property type="match status" value="1"/>
</dbReference>
<dbReference type="Proteomes" id="UP001082703">
    <property type="component" value="Unassembled WGS sequence"/>
</dbReference>
<dbReference type="PANTHER" id="PTHR12110">
    <property type="entry name" value="HYDROXYPYRUVATE ISOMERASE"/>
    <property type="match status" value="1"/>
</dbReference>
<comment type="subcellular location">
    <subcellularLocation>
        <location evidence="1">Cytoplasm</location>
    </subcellularLocation>
</comment>
<evidence type="ECO:0000256" key="6">
    <source>
        <dbReference type="ARBA" id="ARBA00023277"/>
    </source>
</evidence>
<dbReference type="InterPro" id="IPR001998">
    <property type="entry name" value="Xylose_isomerase"/>
</dbReference>
<keyword evidence="9" id="KW-1185">Reference proteome</keyword>
<proteinExistence type="predicted"/>
<evidence type="ECO:0000313" key="8">
    <source>
        <dbReference type="EMBL" id="MCY1714722.1"/>
    </source>
</evidence>
<dbReference type="InterPro" id="IPR050312">
    <property type="entry name" value="IolE/XylAMocC-like"/>
</dbReference>
<evidence type="ECO:0000313" key="9">
    <source>
        <dbReference type="Proteomes" id="UP001082703"/>
    </source>
</evidence>
<accession>A0ABT4BV11</accession>
<dbReference type="InterPro" id="IPR013022">
    <property type="entry name" value="Xyl_isomerase-like_TIM-brl"/>
</dbReference>
<keyword evidence="4" id="KW-0479">Metal-binding</keyword>
<dbReference type="Pfam" id="PF01261">
    <property type="entry name" value="AP_endonuc_2"/>
    <property type="match status" value="1"/>
</dbReference>
<organism evidence="8 9">
    <name type="scientific">Caproiciproducens galactitolivorans</name>
    <dbReference type="NCBI Taxonomy" id="642589"/>
    <lineage>
        <taxon>Bacteria</taxon>
        <taxon>Bacillati</taxon>
        <taxon>Bacillota</taxon>
        <taxon>Clostridia</taxon>
        <taxon>Eubacteriales</taxon>
        <taxon>Acutalibacteraceae</taxon>
        <taxon>Caproiciproducens</taxon>
    </lineage>
</organism>
<evidence type="ECO:0000256" key="4">
    <source>
        <dbReference type="ARBA" id="ARBA00022723"/>
    </source>
</evidence>
<dbReference type="PRINTS" id="PR00688">
    <property type="entry name" value="XYLOSISMRASE"/>
</dbReference>
<evidence type="ECO:0000256" key="2">
    <source>
        <dbReference type="ARBA" id="ARBA00018232"/>
    </source>
</evidence>
<keyword evidence="5 8" id="KW-0413">Isomerase</keyword>
<evidence type="ECO:0000259" key="7">
    <source>
        <dbReference type="Pfam" id="PF01261"/>
    </source>
</evidence>
<dbReference type="SUPFAM" id="SSF51658">
    <property type="entry name" value="Xylose isomerase-like"/>
    <property type="match status" value="1"/>
</dbReference>
<dbReference type="EMBL" id="JAPOHA010000010">
    <property type="protein sequence ID" value="MCY1714722.1"/>
    <property type="molecule type" value="Genomic_DNA"/>
</dbReference>
<evidence type="ECO:0000256" key="5">
    <source>
        <dbReference type="ARBA" id="ARBA00023235"/>
    </source>
</evidence>
<dbReference type="PANTHER" id="PTHR12110:SF41">
    <property type="entry name" value="INOSOSE DEHYDRATASE"/>
    <property type="match status" value="1"/>
</dbReference>
<gene>
    <name evidence="8" type="ORF">OUY18_10705</name>
</gene>
<keyword evidence="3" id="KW-0963">Cytoplasm</keyword>
<name>A0ABT4BV11_9FIRM</name>
<evidence type="ECO:0000256" key="3">
    <source>
        <dbReference type="ARBA" id="ARBA00022490"/>
    </source>
</evidence>
<keyword evidence="6" id="KW-0119">Carbohydrate metabolism</keyword>
<dbReference type="GO" id="GO:0016853">
    <property type="term" value="F:isomerase activity"/>
    <property type="evidence" value="ECO:0007669"/>
    <property type="project" value="UniProtKB-KW"/>
</dbReference>
<sequence length="323" mass="36921">MNKISVGVWTYGACSDRYVSDGYKNRLPLTERLEHLGKIDGVKGIEITYPCDINEENYSQYAPLLKKYGLEISSMGVELVCDKQWKTGSFTSPIQEVRENTVALVKKAMDFAEQIGTEVVSLWLGQDGYDYFMQSDYRQQWKYLIDGLRECAKHNPKIKLGLEYKTTEPRLKCMVSTGGLSLAIAQCTGMDNVGVTMDIGHALFAGENLAETATILLAQNRLFHLHVNDNYRIADDDMPIGSVHFLHFIEFFYWLRKMGYEGWYSLDMYPYRDDPDAAVKASVEFIRGAEQFVEKKLAGYSFEEMQKKAPSDILSNLFQKIFE</sequence>
<comment type="caution">
    <text evidence="8">The sequence shown here is derived from an EMBL/GenBank/DDBJ whole genome shotgun (WGS) entry which is preliminary data.</text>
</comment>
<protein>
    <recommendedName>
        <fullName evidence="2">Xylose isomerase</fullName>
    </recommendedName>
</protein>
<dbReference type="RefSeq" id="WP_268058775.1">
    <property type="nucleotide sequence ID" value="NZ_JAPOHA010000010.1"/>
</dbReference>